<dbReference type="Proteomes" id="UP000008952">
    <property type="component" value="Unassembled WGS sequence"/>
</dbReference>
<feature type="transmembrane region" description="Helical" evidence="5">
    <location>
        <begin position="158"/>
        <end position="175"/>
    </location>
</feature>
<gene>
    <name evidence="5" type="primary">yciB</name>
    <name evidence="6" type="ORF">ME5_00303</name>
</gene>
<evidence type="ECO:0000313" key="7">
    <source>
        <dbReference type="Proteomes" id="UP000008952"/>
    </source>
</evidence>
<evidence type="ECO:0000256" key="5">
    <source>
        <dbReference type="HAMAP-Rule" id="MF_00189"/>
    </source>
</evidence>
<dbReference type="PATRIC" id="fig|1094558.3.peg.336"/>
<keyword evidence="5" id="KW-0997">Cell inner membrane</keyword>
<keyword evidence="1 5" id="KW-1003">Cell membrane</keyword>
<feature type="transmembrane region" description="Helical" evidence="5">
    <location>
        <begin position="88"/>
        <end position="107"/>
    </location>
</feature>
<dbReference type="STRING" id="1094558.ME5_00303"/>
<dbReference type="OrthoDB" id="9788219at2"/>
<dbReference type="NCBIfam" id="NF001323">
    <property type="entry name" value="PRK00259.1-1"/>
    <property type="match status" value="1"/>
</dbReference>
<accession>J0QY11</accession>
<feature type="transmembrane region" description="Helical" evidence="5">
    <location>
        <begin position="119"/>
        <end position="138"/>
    </location>
</feature>
<dbReference type="InterPro" id="IPR006008">
    <property type="entry name" value="YciB"/>
</dbReference>
<dbReference type="GO" id="GO:0005886">
    <property type="term" value="C:plasma membrane"/>
    <property type="evidence" value="ECO:0007669"/>
    <property type="project" value="UniProtKB-SubCell"/>
</dbReference>
<dbReference type="PANTHER" id="PTHR36917">
    <property type="entry name" value="INTRACELLULAR SEPTATION PROTEIN A-RELATED"/>
    <property type="match status" value="1"/>
</dbReference>
<feature type="transmembrane region" description="Helical" evidence="5">
    <location>
        <begin position="61"/>
        <end position="82"/>
    </location>
</feature>
<name>J0QY11_9HYPH</name>
<keyword evidence="2 5" id="KW-0812">Transmembrane</keyword>
<sequence length="223" mass="25856">MNKSIFEPDPQNTKAVKDMQMSPTLKLILEMGPLMVFFFANYKGEWLIENIPLFENFDKPIFPATAIFMLAIIIALIASWIIARKIPIMPLISGIFVLIFGCLTLWLHNDTFIKMKPTIINSLFGLILFGGLFFKKALLGYVLDSAFHLDDEGWKKLTYRWAWFFIFLALLNEVVWRNFSDDFWTSFKVFGTMPITFIFMVAQMPMIMKHATQPLNSKKNNSD</sequence>
<keyword evidence="7" id="KW-1185">Reference proteome</keyword>
<evidence type="ECO:0000256" key="4">
    <source>
        <dbReference type="ARBA" id="ARBA00023136"/>
    </source>
</evidence>
<protein>
    <recommendedName>
        <fullName evidence="5">Inner membrane-spanning protein YciB</fullName>
    </recommendedName>
</protein>
<evidence type="ECO:0000256" key="3">
    <source>
        <dbReference type="ARBA" id="ARBA00022989"/>
    </source>
</evidence>
<comment type="subcellular location">
    <subcellularLocation>
        <location evidence="5">Cell inner membrane</location>
        <topology evidence="5">Multi-pass membrane protein</topology>
    </subcellularLocation>
</comment>
<dbReference type="RefSeq" id="WP_008037802.1">
    <property type="nucleotide sequence ID" value="NZ_JH725147.1"/>
</dbReference>
<keyword evidence="4 5" id="KW-0472">Membrane</keyword>
<feature type="transmembrane region" description="Helical" evidence="5">
    <location>
        <begin position="187"/>
        <end position="208"/>
    </location>
</feature>
<feature type="transmembrane region" description="Helical" evidence="5">
    <location>
        <begin position="20"/>
        <end position="40"/>
    </location>
</feature>
<evidence type="ECO:0000256" key="1">
    <source>
        <dbReference type="ARBA" id="ARBA00022475"/>
    </source>
</evidence>
<proteinExistence type="inferred from homology"/>
<keyword evidence="3 5" id="KW-1133">Transmembrane helix</keyword>
<dbReference type="NCBIfam" id="TIGR00997">
    <property type="entry name" value="ispZ"/>
    <property type="match status" value="1"/>
</dbReference>
<reference evidence="6 7" key="1">
    <citation type="submission" date="2012-03" db="EMBL/GenBank/DDBJ databases">
        <title>The Genome Sequence of Bartonella tamiae Th239.</title>
        <authorList>
            <consortium name="The Broad Institute Genome Sequencing Platform"/>
            <consortium name="The Broad Institute Genome Sequencing Center for Infectious Disease"/>
            <person name="Feldgarden M."/>
            <person name="Kirby J."/>
            <person name="Kosoy M."/>
            <person name="Birtles R."/>
            <person name="Probert W.S."/>
            <person name="Chiaraviglio L."/>
            <person name="Young S.K."/>
            <person name="Zeng Q."/>
            <person name="Gargeya S."/>
            <person name="Fitzgerald M."/>
            <person name="Haas B."/>
            <person name="Abouelleil A."/>
            <person name="Alvarado L."/>
            <person name="Arachchi H.M."/>
            <person name="Berlin A."/>
            <person name="Chapman S.B."/>
            <person name="Gearin G."/>
            <person name="Goldberg J."/>
            <person name="Griggs A."/>
            <person name="Gujja S."/>
            <person name="Hansen M."/>
            <person name="Heiman D."/>
            <person name="Howarth C."/>
            <person name="Larimer J."/>
            <person name="Lui A."/>
            <person name="MacDonald P.J.P."/>
            <person name="McCowen C."/>
            <person name="Montmayeur A."/>
            <person name="Murphy C."/>
            <person name="Neiman D."/>
            <person name="Pearson M."/>
            <person name="Priest M."/>
            <person name="Roberts A."/>
            <person name="Saif S."/>
            <person name="Shea T."/>
            <person name="Sisk P."/>
            <person name="Stolte C."/>
            <person name="Sykes S."/>
            <person name="Wortman J."/>
            <person name="Nusbaum C."/>
            <person name="Birren B."/>
        </authorList>
    </citation>
    <scope>NUCLEOTIDE SEQUENCE [LARGE SCALE GENOMIC DNA]</scope>
    <source>
        <strain evidence="6 7">Th239</strain>
    </source>
</reference>
<evidence type="ECO:0000313" key="6">
    <source>
        <dbReference type="EMBL" id="EJF90971.1"/>
    </source>
</evidence>
<comment type="function">
    <text evidence="5">Plays a role in cell envelope biogenesis, maintenance of cell envelope integrity and membrane homeostasis.</text>
</comment>
<comment type="caution">
    <text evidence="6">The sequence shown here is derived from an EMBL/GenBank/DDBJ whole genome shotgun (WGS) entry which is preliminary data.</text>
</comment>
<organism evidence="6 7">
    <name type="scientific">Bartonella tamiae Th239</name>
    <dbReference type="NCBI Taxonomy" id="1094558"/>
    <lineage>
        <taxon>Bacteria</taxon>
        <taxon>Pseudomonadati</taxon>
        <taxon>Pseudomonadota</taxon>
        <taxon>Alphaproteobacteria</taxon>
        <taxon>Hyphomicrobiales</taxon>
        <taxon>Bartonellaceae</taxon>
        <taxon>Bartonella</taxon>
    </lineage>
</organism>
<dbReference type="AlphaFoldDB" id="J0QY11"/>
<comment type="similarity">
    <text evidence="5">Belongs to the YciB family.</text>
</comment>
<dbReference type="PANTHER" id="PTHR36917:SF1">
    <property type="entry name" value="INNER MEMBRANE-SPANNING PROTEIN YCIB"/>
    <property type="match status" value="1"/>
</dbReference>
<dbReference type="HAMAP" id="MF_00189">
    <property type="entry name" value="YciB"/>
    <property type="match status" value="1"/>
</dbReference>
<dbReference type="EMBL" id="AIMB01000003">
    <property type="protein sequence ID" value="EJF90971.1"/>
    <property type="molecule type" value="Genomic_DNA"/>
</dbReference>
<evidence type="ECO:0000256" key="2">
    <source>
        <dbReference type="ARBA" id="ARBA00022692"/>
    </source>
</evidence>
<dbReference type="HOGENOM" id="CLU_089554_1_1_5"/>
<dbReference type="Pfam" id="PF04279">
    <property type="entry name" value="IspA"/>
    <property type="match status" value="1"/>
</dbReference>
<dbReference type="eggNOG" id="COG2917">
    <property type="taxonomic scope" value="Bacteria"/>
</dbReference>